<dbReference type="InterPro" id="IPR035940">
    <property type="entry name" value="CAP_sf"/>
</dbReference>
<organism evidence="3 4">
    <name type="scientific">Levilactobacillus brevis KB290</name>
    <dbReference type="NCBI Taxonomy" id="1001583"/>
    <lineage>
        <taxon>Bacteria</taxon>
        <taxon>Bacillati</taxon>
        <taxon>Bacillota</taxon>
        <taxon>Bacilli</taxon>
        <taxon>Lactobacillales</taxon>
        <taxon>Lactobacillaceae</taxon>
        <taxon>Levilactobacillus</taxon>
    </lineage>
</organism>
<evidence type="ECO:0000259" key="2">
    <source>
        <dbReference type="Pfam" id="PF00188"/>
    </source>
</evidence>
<accession>M5AZU9</accession>
<evidence type="ECO:0000313" key="4">
    <source>
        <dbReference type="Proteomes" id="UP000012042"/>
    </source>
</evidence>
<proteinExistence type="predicted"/>
<gene>
    <name evidence="3" type="ORF">LVISKB_1056</name>
</gene>
<dbReference type="InterPro" id="IPR014044">
    <property type="entry name" value="CAP_dom"/>
</dbReference>
<dbReference type="SUPFAM" id="SSF55797">
    <property type="entry name" value="PR-1-like"/>
    <property type="match status" value="1"/>
</dbReference>
<feature type="chain" id="PRO_5039068356" description="SCP domain-containing protein" evidence="1">
    <location>
        <begin position="35"/>
        <end position="331"/>
    </location>
</feature>
<feature type="domain" description="SCP" evidence="2">
    <location>
        <begin position="204"/>
        <end position="322"/>
    </location>
</feature>
<name>M5AZU9_LEVBR</name>
<dbReference type="Gene3D" id="3.40.33.10">
    <property type="entry name" value="CAP"/>
    <property type="match status" value="1"/>
</dbReference>
<dbReference type="PATRIC" id="fig|1001583.3.peg.1041"/>
<dbReference type="Pfam" id="PF00188">
    <property type="entry name" value="CAP"/>
    <property type="match status" value="1"/>
</dbReference>
<dbReference type="CDD" id="cd05379">
    <property type="entry name" value="CAP_bacterial"/>
    <property type="match status" value="1"/>
</dbReference>
<dbReference type="KEGG" id="lbk:LVISKB_1056"/>
<keyword evidence="1" id="KW-0732">Signal</keyword>
<dbReference type="HOGENOM" id="CLU_859930_0_0_9"/>
<dbReference type="AlphaFoldDB" id="M5AZU9"/>
<evidence type="ECO:0000313" key="3">
    <source>
        <dbReference type="EMBL" id="BAN06691.1"/>
    </source>
</evidence>
<sequence length="331" mass="37042">MYKTIRKGEFKLSKKARKLLCIAFSALVSFSITAAIPTTSQAAKRKPGKVVRTMKYKTMKVKAKKGYVYTSTKLTKRGVHLTKYKNKVMTTKKAYLIKVPGKPAVWYDRVSSKNKKLNGYVYNNYLKVIKKSSTNGKTSTKTTNKIPVDPDANVPLKDLYSYGTNSKNNSTQKLGLDGDQSYYDTDIFSKYPANLDEFKSTFVELLNQERQSRGLSPVSVDSDLSQIANKRALDSQKINDLVHLDSAGNSIAAVYAKKAGLNVPPFSECLGFVENAPTRMVVRESLRDYIYQDAASDWGHRNILLNPSYTRIGVGITTAKNKMTVNAIEMY</sequence>
<dbReference type="EMBL" id="AP012167">
    <property type="protein sequence ID" value="BAN06691.1"/>
    <property type="molecule type" value="Genomic_DNA"/>
</dbReference>
<feature type="signal peptide" evidence="1">
    <location>
        <begin position="1"/>
        <end position="34"/>
    </location>
</feature>
<protein>
    <recommendedName>
        <fullName evidence="2">SCP domain-containing protein</fullName>
    </recommendedName>
</protein>
<reference evidence="3 4" key="1">
    <citation type="journal article" date="2013" name="PLoS ONE">
        <title>Genomic Analysis by Deep Sequencing of the Probiotic Lactobacillus brevis KB290 Harboring Nine Plasmids Reveals Genomic Stability.</title>
        <authorList>
            <person name="Fukao M."/>
            <person name="Oshima K."/>
            <person name="Morita H."/>
            <person name="Toh H."/>
            <person name="Suda W."/>
            <person name="Kim S.W."/>
            <person name="Suzuki S."/>
            <person name="Yakabe T."/>
            <person name="Hattori M."/>
            <person name="Yajima N."/>
        </authorList>
    </citation>
    <scope>NUCLEOTIDE SEQUENCE [LARGE SCALE GENOMIC DNA]</scope>
    <source>
        <strain evidence="3 4">KB290</strain>
    </source>
</reference>
<evidence type="ECO:0000256" key="1">
    <source>
        <dbReference type="SAM" id="SignalP"/>
    </source>
</evidence>
<dbReference type="Proteomes" id="UP000012042">
    <property type="component" value="Chromosome"/>
</dbReference>